<dbReference type="SUPFAM" id="SSF58104">
    <property type="entry name" value="Methyl-accepting chemotaxis protein (MCP) signaling domain"/>
    <property type="match status" value="1"/>
</dbReference>
<reference evidence="7 8" key="1">
    <citation type="submission" date="2023-07" db="EMBL/GenBank/DDBJ databases">
        <title>Sequencing the genomes of 1000 actinobacteria strains.</title>
        <authorList>
            <person name="Klenk H.-P."/>
        </authorList>
    </citation>
    <scope>NUCLEOTIDE SEQUENCE [LARGE SCALE GENOMIC DNA]</scope>
    <source>
        <strain evidence="7 8">DSM 44388</strain>
    </source>
</reference>
<dbReference type="Pfam" id="PF00015">
    <property type="entry name" value="MCPsignal"/>
    <property type="match status" value="1"/>
</dbReference>
<dbReference type="Proteomes" id="UP001235712">
    <property type="component" value="Unassembled WGS sequence"/>
</dbReference>
<dbReference type="PROSITE" id="PS50111">
    <property type="entry name" value="CHEMOTAXIS_TRANSDUC_2"/>
    <property type="match status" value="1"/>
</dbReference>
<keyword evidence="5" id="KW-0812">Transmembrane</keyword>
<organism evidence="7 8">
    <name type="scientific">Kineosporia succinea</name>
    <dbReference type="NCBI Taxonomy" id="84632"/>
    <lineage>
        <taxon>Bacteria</taxon>
        <taxon>Bacillati</taxon>
        <taxon>Actinomycetota</taxon>
        <taxon>Actinomycetes</taxon>
        <taxon>Kineosporiales</taxon>
        <taxon>Kineosporiaceae</taxon>
        <taxon>Kineosporia</taxon>
    </lineage>
</organism>
<dbReference type="EMBL" id="JAUSQZ010000001">
    <property type="protein sequence ID" value="MDP9827792.1"/>
    <property type="molecule type" value="Genomic_DNA"/>
</dbReference>
<dbReference type="Pfam" id="PF05227">
    <property type="entry name" value="CHASE3"/>
    <property type="match status" value="1"/>
</dbReference>
<keyword evidence="1 3" id="KW-0807">Transducer</keyword>
<keyword evidence="5" id="KW-0472">Membrane</keyword>
<dbReference type="PANTHER" id="PTHR32089:SF112">
    <property type="entry name" value="LYSOZYME-LIKE PROTEIN-RELATED"/>
    <property type="match status" value="1"/>
</dbReference>
<comment type="caution">
    <text evidence="7">The sequence shown here is derived from an EMBL/GenBank/DDBJ whole genome shotgun (WGS) entry which is preliminary data.</text>
</comment>
<accession>A0ABT9P5P7</accession>
<dbReference type="InterPro" id="IPR004089">
    <property type="entry name" value="MCPsignal_dom"/>
</dbReference>
<comment type="similarity">
    <text evidence="2">Belongs to the methyl-accepting chemotaxis (MCP) protein family.</text>
</comment>
<dbReference type="PANTHER" id="PTHR32089">
    <property type="entry name" value="METHYL-ACCEPTING CHEMOTAXIS PROTEIN MCPB"/>
    <property type="match status" value="1"/>
</dbReference>
<dbReference type="PRINTS" id="PR00260">
    <property type="entry name" value="CHEMTRNSDUCR"/>
</dbReference>
<evidence type="ECO:0000313" key="7">
    <source>
        <dbReference type="EMBL" id="MDP9827792.1"/>
    </source>
</evidence>
<dbReference type="InterPro" id="IPR007891">
    <property type="entry name" value="CHASE3"/>
</dbReference>
<feature type="domain" description="Methyl-accepting transducer" evidence="6">
    <location>
        <begin position="215"/>
        <end position="451"/>
    </location>
</feature>
<feature type="transmembrane region" description="Helical" evidence="5">
    <location>
        <begin position="183"/>
        <end position="202"/>
    </location>
</feature>
<sequence>MKATWTFGRTLAAGFAAVLLLNVIGGTVAIFGLSEVVRAKDRVIEVDSELELLAQQLLTARAERAAEVRGYLLTSDPEFRDAARRDADEFEAAIEKADGLVHTERGHALVDSIRTAEVNSRKAQDELIALRTTRSTQEVADAFAGAGTTRQTLQRSLNEFAAYERQLKQEGIASADSAQRRDIITIVSVIAGAVLATALIGWNITRRLRNRIGTAVGEVQTSSAELQTTANQQAVGSMEQATAMSEISTTVNELLATSRQITESAQRVADVAEQTASAGGTGRTRLESAQQSMAEIREQVQAIVGHTMALGEKSQQIGAVLDIVSELAEQTNILAINSTIEAAGAGESGRRFGVVADEIRKLADRVAESTKEIRSLIDVVRDSVHTTMMATEIGAKSVDTGTAQFEGVAAQFEQIVDLVQTTTEAAREIELSTKQQSTAVEQVNFAVSNVTQTTKEAETSSTQTLATASQLAELSARLRRIIEPVPGIHPVTGSHPATGGHPVAAGRYSPGRDDEEESTEP</sequence>
<evidence type="ECO:0000256" key="1">
    <source>
        <dbReference type="ARBA" id="ARBA00023224"/>
    </source>
</evidence>
<dbReference type="SMART" id="SM00283">
    <property type="entry name" value="MA"/>
    <property type="match status" value="1"/>
</dbReference>
<evidence type="ECO:0000256" key="4">
    <source>
        <dbReference type="SAM" id="MobiDB-lite"/>
    </source>
</evidence>
<proteinExistence type="inferred from homology"/>
<keyword evidence="8" id="KW-1185">Reference proteome</keyword>
<dbReference type="RefSeq" id="WP_307244294.1">
    <property type="nucleotide sequence ID" value="NZ_JAUSQZ010000001.1"/>
</dbReference>
<evidence type="ECO:0000259" key="6">
    <source>
        <dbReference type="PROSITE" id="PS50111"/>
    </source>
</evidence>
<evidence type="ECO:0000256" key="5">
    <source>
        <dbReference type="SAM" id="Phobius"/>
    </source>
</evidence>
<keyword evidence="5" id="KW-1133">Transmembrane helix</keyword>
<protein>
    <submittedName>
        <fullName evidence="7">Methyl-accepting chemotaxis protein</fullName>
    </submittedName>
</protein>
<dbReference type="Gene3D" id="1.10.287.950">
    <property type="entry name" value="Methyl-accepting chemotaxis protein"/>
    <property type="match status" value="1"/>
</dbReference>
<gene>
    <name evidence="7" type="ORF">J2S57_003541</name>
</gene>
<evidence type="ECO:0000256" key="3">
    <source>
        <dbReference type="PROSITE-ProRule" id="PRU00284"/>
    </source>
</evidence>
<dbReference type="InterPro" id="IPR004090">
    <property type="entry name" value="Chemotax_Me-accpt_rcpt"/>
</dbReference>
<evidence type="ECO:0000256" key="2">
    <source>
        <dbReference type="ARBA" id="ARBA00029447"/>
    </source>
</evidence>
<name>A0ABT9P5P7_9ACTN</name>
<evidence type="ECO:0000313" key="8">
    <source>
        <dbReference type="Proteomes" id="UP001235712"/>
    </source>
</evidence>
<feature type="region of interest" description="Disordered" evidence="4">
    <location>
        <begin position="486"/>
        <end position="521"/>
    </location>
</feature>